<evidence type="ECO:0000256" key="1">
    <source>
        <dbReference type="SAM" id="Phobius"/>
    </source>
</evidence>
<keyword evidence="4" id="KW-1185">Reference proteome</keyword>
<keyword evidence="1" id="KW-0812">Transmembrane</keyword>
<dbReference type="Proteomes" id="UP000434582">
    <property type="component" value="Unassembled WGS sequence"/>
</dbReference>
<feature type="transmembrane region" description="Helical" evidence="1">
    <location>
        <begin position="226"/>
        <end position="244"/>
    </location>
</feature>
<dbReference type="AlphaFoldDB" id="A0A7X1ZEI4"/>
<comment type="caution">
    <text evidence="3">The sequence shown here is derived from an EMBL/GenBank/DDBJ whole genome shotgun (WGS) entry which is preliminary data.</text>
</comment>
<reference evidence="3 4" key="1">
    <citation type="submission" date="2019-10" db="EMBL/GenBank/DDBJ databases">
        <title>Draft whole-genome sequence of the purple nonsulfur photosynthetic bacterium Roseospira navarrensis DSM 15114.</title>
        <authorList>
            <person name="Kyndt J.A."/>
            <person name="Meyer T.E."/>
        </authorList>
    </citation>
    <scope>NUCLEOTIDE SEQUENCE [LARGE SCALE GENOMIC DNA]</scope>
    <source>
        <strain evidence="3 4">DSM 15114</strain>
    </source>
</reference>
<keyword evidence="1" id="KW-0472">Membrane</keyword>
<protein>
    <submittedName>
        <fullName evidence="3">VPLPA-CTERM sorting domain-containing protein</fullName>
    </submittedName>
</protein>
<evidence type="ECO:0000313" key="4">
    <source>
        <dbReference type="Proteomes" id="UP000434582"/>
    </source>
</evidence>
<accession>A0A7X1ZEI4</accession>
<feature type="signal peptide" evidence="2">
    <location>
        <begin position="1"/>
        <end position="33"/>
    </location>
</feature>
<sequence length="253" mass="26496">MNMMQRITTTRSGIAGMATAAALTLMAATPAQAAYMSIEGGTAGPIAGATTDVNNVMDDATPGYFYGRVWLDFGALTNPNVALTFHGFEAGYQNQFWLDLNGDGLYSAAEKIFDTEDYAPSNRKGTLANPLETVTRTLLPQGTQNTLLGFKFVTDRNANNTPDYDATNAGNGTTKDPNVFASFILDGNGAARAGNTVLLALDDGGAGPDDNHDDMVVSIAVTPLPAAAWFLLTAIGGLVGARWLRKDGMAATA</sequence>
<keyword evidence="2" id="KW-0732">Signal</keyword>
<evidence type="ECO:0000313" key="3">
    <source>
        <dbReference type="EMBL" id="MQX37094.1"/>
    </source>
</evidence>
<keyword evidence="1" id="KW-1133">Transmembrane helix</keyword>
<proteinExistence type="predicted"/>
<dbReference type="EMBL" id="WIVE01000033">
    <property type="protein sequence ID" value="MQX37094.1"/>
    <property type="molecule type" value="Genomic_DNA"/>
</dbReference>
<gene>
    <name evidence="3" type="ORF">GHC57_11250</name>
</gene>
<dbReference type="NCBIfam" id="TIGR03370">
    <property type="entry name" value="VPLPA-CTERM"/>
    <property type="match status" value="1"/>
</dbReference>
<organism evidence="3 4">
    <name type="scientific">Roseospira navarrensis</name>
    <dbReference type="NCBI Taxonomy" id="140058"/>
    <lineage>
        <taxon>Bacteria</taxon>
        <taxon>Pseudomonadati</taxon>
        <taxon>Pseudomonadota</taxon>
        <taxon>Alphaproteobacteria</taxon>
        <taxon>Rhodospirillales</taxon>
        <taxon>Rhodospirillaceae</taxon>
        <taxon>Roseospira</taxon>
    </lineage>
</organism>
<name>A0A7X1ZEI4_9PROT</name>
<dbReference type="OrthoDB" id="9884066at2"/>
<evidence type="ECO:0000256" key="2">
    <source>
        <dbReference type="SAM" id="SignalP"/>
    </source>
</evidence>
<feature type="chain" id="PRO_5030831936" evidence="2">
    <location>
        <begin position="34"/>
        <end position="253"/>
    </location>
</feature>
<dbReference type="InterPro" id="IPR022472">
    <property type="entry name" value="VPLPA-CTERM"/>
</dbReference>